<dbReference type="Pfam" id="PF00027">
    <property type="entry name" value="cNMP_binding"/>
    <property type="match status" value="1"/>
</dbReference>
<dbReference type="InterPro" id="IPR014710">
    <property type="entry name" value="RmlC-like_jellyroll"/>
</dbReference>
<reference evidence="5" key="2">
    <citation type="journal article" date="2021" name="PeerJ">
        <title>Extensive microbial diversity within the chicken gut microbiome revealed by metagenomics and culture.</title>
        <authorList>
            <person name="Gilroy R."/>
            <person name="Ravi A."/>
            <person name="Getino M."/>
            <person name="Pursley I."/>
            <person name="Horton D.L."/>
            <person name="Alikhan N.F."/>
            <person name="Baker D."/>
            <person name="Gharbi K."/>
            <person name="Hall N."/>
            <person name="Watson M."/>
            <person name="Adriaenssens E.M."/>
            <person name="Foster-Nyarko E."/>
            <person name="Jarju S."/>
            <person name="Secka A."/>
            <person name="Antonio M."/>
            <person name="Oren A."/>
            <person name="Chaudhuri R.R."/>
            <person name="La Ragione R."/>
            <person name="Hildebrand F."/>
            <person name="Pallen M.J."/>
        </authorList>
    </citation>
    <scope>NUCLEOTIDE SEQUENCE</scope>
    <source>
        <strain evidence="5">ChiHcec3-6078</strain>
    </source>
</reference>
<organism evidence="5 6">
    <name type="scientific">Candidatus Allocopromorpha excrementigallinarum</name>
    <dbReference type="NCBI Taxonomy" id="2840742"/>
    <lineage>
        <taxon>Bacteria</taxon>
        <taxon>Bacillati</taxon>
        <taxon>Bacillota</taxon>
        <taxon>Clostridia</taxon>
        <taxon>Eubacteriales</taxon>
        <taxon>Eubacteriaceae</taxon>
        <taxon>Eubacteriaceae incertae sedis</taxon>
        <taxon>Candidatus Allocopromorpha</taxon>
    </lineage>
</organism>
<dbReference type="Pfam" id="PF13545">
    <property type="entry name" value="HTH_Crp_2"/>
    <property type="match status" value="1"/>
</dbReference>
<dbReference type="GO" id="GO:0003677">
    <property type="term" value="F:DNA binding"/>
    <property type="evidence" value="ECO:0007669"/>
    <property type="project" value="UniProtKB-KW"/>
</dbReference>
<gene>
    <name evidence="5" type="ORF">IAC50_03055</name>
</gene>
<dbReference type="InterPro" id="IPR018490">
    <property type="entry name" value="cNMP-bd_dom_sf"/>
</dbReference>
<dbReference type="PROSITE" id="PS51063">
    <property type="entry name" value="HTH_CRP_2"/>
    <property type="match status" value="1"/>
</dbReference>
<dbReference type="InterPro" id="IPR000595">
    <property type="entry name" value="cNMP-bd_dom"/>
</dbReference>
<dbReference type="InterPro" id="IPR012318">
    <property type="entry name" value="HTH_CRP"/>
</dbReference>
<protein>
    <submittedName>
        <fullName evidence="5">Crp/Fnr family transcriptional regulator</fullName>
    </submittedName>
</protein>
<dbReference type="Proteomes" id="UP000824090">
    <property type="component" value="Unassembled WGS sequence"/>
</dbReference>
<reference evidence="5" key="1">
    <citation type="submission" date="2020-10" db="EMBL/GenBank/DDBJ databases">
        <authorList>
            <person name="Gilroy R."/>
        </authorList>
    </citation>
    <scope>NUCLEOTIDE SEQUENCE</scope>
    <source>
        <strain evidence="5">ChiHcec3-6078</strain>
    </source>
</reference>
<evidence type="ECO:0000313" key="5">
    <source>
        <dbReference type="EMBL" id="HIU25464.1"/>
    </source>
</evidence>
<keyword evidence="2" id="KW-0238">DNA-binding</keyword>
<keyword evidence="1" id="KW-0805">Transcription regulation</keyword>
<sequence>MGDQIIKSEYIDSVSRSGLFKYLNKKDHERAWSELLMASRPYSDEQLILSQGEPVKRAGIVHQGTVRGEKLCLEGTSHVAYVYSKGEVFAFEGAVSGMKTSPLDFTAQGETTVIFFDVMKIFGGSFEKQLITGLMELLANDNIKKLYRIETLSQRRLRDRILTHLNIMSRKNGSDTFTLEMSREQLARYLCVNRTALSYELNQMKRDGLIDFRGKTFRIK</sequence>
<evidence type="ECO:0000256" key="2">
    <source>
        <dbReference type="ARBA" id="ARBA00023125"/>
    </source>
</evidence>
<dbReference type="AlphaFoldDB" id="A0A9D1L5B3"/>
<dbReference type="Gene3D" id="2.60.120.10">
    <property type="entry name" value="Jelly Rolls"/>
    <property type="match status" value="1"/>
</dbReference>
<proteinExistence type="predicted"/>
<dbReference type="SUPFAM" id="SSF51206">
    <property type="entry name" value="cAMP-binding domain-like"/>
    <property type="match status" value="1"/>
</dbReference>
<dbReference type="SUPFAM" id="SSF46785">
    <property type="entry name" value="Winged helix' DNA-binding domain"/>
    <property type="match status" value="1"/>
</dbReference>
<comment type="caution">
    <text evidence="5">The sequence shown here is derived from an EMBL/GenBank/DDBJ whole genome shotgun (WGS) entry which is preliminary data.</text>
</comment>
<evidence type="ECO:0000259" key="4">
    <source>
        <dbReference type="PROSITE" id="PS51063"/>
    </source>
</evidence>
<evidence type="ECO:0000256" key="1">
    <source>
        <dbReference type="ARBA" id="ARBA00023015"/>
    </source>
</evidence>
<evidence type="ECO:0000256" key="3">
    <source>
        <dbReference type="ARBA" id="ARBA00023163"/>
    </source>
</evidence>
<keyword evidence="3" id="KW-0804">Transcription</keyword>
<name>A0A9D1L5B3_9FIRM</name>
<evidence type="ECO:0000313" key="6">
    <source>
        <dbReference type="Proteomes" id="UP000824090"/>
    </source>
</evidence>
<dbReference type="EMBL" id="DVMP01000064">
    <property type="protein sequence ID" value="HIU25464.1"/>
    <property type="molecule type" value="Genomic_DNA"/>
</dbReference>
<accession>A0A9D1L5B3</accession>
<feature type="domain" description="HTH crp-type" evidence="4">
    <location>
        <begin position="155"/>
        <end position="220"/>
    </location>
</feature>
<dbReference type="GO" id="GO:0006355">
    <property type="term" value="P:regulation of DNA-templated transcription"/>
    <property type="evidence" value="ECO:0007669"/>
    <property type="project" value="InterPro"/>
</dbReference>
<dbReference type="InterPro" id="IPR036390">
    <property type="entry name" value="WH_DNA-bd_sf"/>
</dbReference>